<name>A0A0J7XZG8_9SPHN</name>
<dbReference type="EMBL" id="JACU01000004">
    <property type="protein sequence ID" value="KMS56603.1"/>
    <property type="molecule type" value="Genomic_DNA"/>
</dbReference>
<sequence length="49" mass="5509">MQGPRASPVSFCDIQEIESYNRSIEDGDEQMASLRIIFVELPVHALSQT</sequence>
<comment type="caution">
    <text evidence="1">The sequence shown here is derived from an EMBL/GenBank/DDBJ whole genome shotgun (WGS) entry which is preliminary data.</text>
</comment>
<dbReference type="Proteomes" id="UP000052268">
    <property type="component" value="Unassembled WGS sequence"/>
</dbReference>
<gene>
    <name evidence="1" type="ORF">V474_13555</name>
</gene>
<keyword evidence="2" id="KW-1185">Reference proteome</keyword>
<proteinExistence type="predicted"/>
<accession>A0A0J7XZG8</accession>
<organism evidence="1 2">
    <name type="scientific">Novosphingobium barchaimii LL02</name>
    <dbReference type="NCBI Taxonomy" id="1114963"/>
    <lineage>
        <taxon>Bacteria</taxon>
        <taxon>Pseudomonadati</taxon>
        <taxon>Pseudomonadota</taxon>
        <taxon>Alphaproteobacteria</taxon>
        <taxon>Sphingomonadales</taxon>
        <taxon>Sphingomonadaceae</taxon>
        <taxon>Novosphingobium</taxon>
    </lineage>
</organism>
<dbReference type="PATRIC" id="fig|1114963.3.peg.1518"/>
<reference evidence="1 2" key="1">
    <citation type="journal article" date="2015" name="G3 (Bethesda)">
        <title>Insights into Ongoing Evolution of the Hexachlorocyclohexane Catabolic Pathway from Comparative Genomics of Ten Sphingomonadaceae Strains.</title>
        <authorList>
            <person name="Pearce S.L."/>
            <person name="Oakeshott J.G."/>
            <person name="Pandey G."/>
        </authorList>
    </citation>
    <scope>NUCLEOTIDE SEQUENCE [LARGE SCALE GENOMIC DNA]</scope>
    <source>
        <strain evidence="1 2">LL02</strain>
    </source>
</reference>
<evidence type="ECO:0000313" key="2">
    <source>
        <dbReference type="Proteomes" id="UP000052268"/>
    </source>
</evidence>
<evidence type="ECO:0000313" key="1">
    <source>
        <dbReference type="EMBL" id="KMS56603.1"/>
    </source>
</evidence>
<protein>
    <submittedName>
        <fullName evidence="1">Uncharacterized protein</fullName>
    </submittedName>
</protein>
<dbReference type="AlphaFoldDB" id="A0A0J7XZG8"/>